<dbReference type="RefSeq" id="WP_318052596.1">
    <property type="nucleotide sequence ID" value="NZ_JAWPEX010000010.1"/>
</dbReference>
<evidence type="ECO:0000256" key="1">
    <source>
        <dbReference type="SAM" id="Phobius"/>
    </source>
</evidence>
<keyword evidence="1" id="KW-0472">Membrane</keyword>
<comment type="caution">
    <text evidence="2">The sequence shown here is derived from an EMBL/GenBank/DDBJ whole genome shotgun (WGS) entry which is preliminary data.</text>
</comment>
<feature type="transmembrane region" description="Helical" evidence="1">
    <location>
        <begin position="153"/>
        <end position="178"/>
    </location>
</feature>
<sequence>MPSIRELEIKNLPKEFKENLYNRLKANPNSKIKLSEDWEKTGNLEALDKALDDYFFHHYDMFWYFIKRYKNSLYNQYSGKWWYWKPRLLRHYIKFKSSSTYIKFKSITSSSGWKTFWKVFYIITFPIQLVFFIIAMFLRYIVAPFIAGLLWWLGKWILIFLVAGGIMAGIAHLLMYIFS</sequence>
<organism evidence="2 4">
    <name type="scientific">Mesomycoplasma ovipneumoniae</name>
    <dbReference type="NCBI Taxonomy" id="29562"/>
    <lineage>
        <taxon>Bacteria</taxon>
        <taxon>Bacillati</taxon>
        <taxon>Mycoplasmatota</taxon>
        <taxon>Mycoplasmoidales</taxon>
        <taxon>Metamycoplasmataceae</taxon>
        <taxon>Mesomycoplasma</taxon>
    </lineage>
</organism>
<evidence type="ECO:0000313" key="3">
    <source>
        <dbReference type="EMBL" id="MDW2898314.1"/>
    </source>
</evidence>
<keyword evidence="1" id="KW-1133">Transmembrane helix</keyword>
<dbReference type="EMBL" id="JAWPEX010000010">
    <property type="protein sequence ID" value="MDW2898314.1"/>
    <property type="molecule type" value="Genomic_DNA"/>
</dbReference>
<gene>
    <name evidence="2" type="ORF">R7U35_01320</name>
    <name evidence="3" type="ORF">R7V77_03160</name>
</gene>
<dbReference type="AlphaFoldDB" id="A0AAJ2P4R9"/>
<proteinExistence type="predicted"/>
<name>A0AAJ2P4R9_9BACT</name>
<evidence type="ECO:0000313" key="4">
    <source>
        <dbReference type="Proteomes" id="UP001286563"/>
    </source>
</evidence>
<accession>A0AAJ2P4R9</accession>
<dbReference type="Proteomes" id="UP001286563">
    <property type="component" value="Unassembled WGS sequence"/>
</dbReference>
<feature type="transmembrane region" description="Helical" evidence="1">
    <location>
        <begin position="119"/>
        <end position="141"/>
    </location>
</feature>
<dbReference type="EMBL" id="JAWPFC010000003">
    <property type="protein sequence ID" value="MDW2893330.1"/>
    <property type="molecule type" value="Genomic_DNA"/>
</dbReference>
<reference evidence="2" key="1">
    <citation type="submission" date="2023-10" db="EMBL/GenBank/DDBJ databases">
        <title>Genome sequences of Mycoplasma ovipneumoniae isolated from goats.</title>
        <authorList>
            <person name="Spergser J."/>
        </authorList>
    </citation>
    <scope>NUCLEOTIDE SEQUENCE</scope>
    <source>
        <strain evidence="2">168</strain>
        <strain evidence="3">279</strain>
    </source>
</reference>
<dbReference type="Proteomes" id="UP001276398">
    <property type="component" value="Unassembled WGS sequence"/>
</dbReference>
<evidence type="ECO:0000313" key="2">
    <source>
        <dbReference type="EMBL" id="MDW2893330.1"/>
    </source>
</evidence>
<protein>
    <submittedName>
        <fullName evidence="2">Uncharacterized protein</fullName>
    </submittedName>
</protein>
<keyword evidence="1" id="KW-0812">Transmembrane</keyword>